<dbReference type="PANTHER" id="PTHR11878:SF70">
    <property type="entry name" value="CALX-BETA DOMAIN-CONTAINING PROTEIN"/>
    <property type="match status" value="1"/>
</dbReference>
<evidence type="ECO:0000256" key="14">
    <source>
        <dbReference type="ARBA" id="ARBA00023053"/>
    </source>
</evidence>
<evidence type="ECO:0000313" key="23">
    <source>
        <dbReference type="Proteomes" id="UP001152320"/>
    </source>
</evidence>
<keyword evidence="7 20" id="KW-0812">Transmembrane</keyword>
<keyword evidence="8" id="KW-0479">Metal-binding</keyword>
<evidence type="ECO:0000256" key="7">
    <source>
        <dbReference type="ARBA" id="ARBA00022692"/>
    </source>
</evidence>
<reference evidence="22" key="1">
    <citation type="submission" date="2021-10" db="EMBL/GenBank/DDBJ databases">
        <title>Tropical sea cucumber genome reveals ecological adaptation and Cuvierian tubules defense mechanism.</title>
        <authorList>
            <person name="Chen T."/>
        </authorList>
    </citation>
    <scope>NUCLEOTIDE SEQUENCE</scope>
    <source>
        <strain evidence="22">Nanhai2018</strain>
        <tissue evidence="22">Muscle</tissue>
    </source>
</reference>
<dbReference type="PRINTS" id="PR01259">
    <property type="entry name" value="NACAEXCHNGR"/>
</dbReference>
<keyword evidence="10" id="KW-0677">Repeat</keyword>
<keyword evidence="3" id="KW-0813">Transport</keyword>
<dbReference type="Pfam" id="PF03160">
    <property type="entry name" value="Calx-beta"/>
    <property type="match status" value="1"/>
</dbReference>
<evidence type="ECO:0000256" key="16">
    <source>
        <dbReference type="ARBA" id="ARBA00023136"/>
    </source>
</evidence>
<dbReference type="GO" id="GO:0005432">
    <property type="term" value="F:calcium:sodium antiporter activity"/>
    <property type="evidence" value="ECO:0007669"/>
    <property type="project" value="InterPro"/>
</dbReference>
<accession>A0A9Q1H0S5</accession>
<keyword evidence="4" id="KW-0050">Antiport</keyword>
<keyword evidence="17" id="KW-0325">Glycoprotein</keyword>
<evidence type="ECO:0000313" key="22">
    <source>
        <dbReference type="EMBL" id="KAJ8029399.1"/>
    </source>
</evidence>
<dbReference type="InterPro" id="IPR051171">
    <property type="entry name" value="CaCA"/>
</dbReference>
<dbReference type="SMART" id="SM00237">
    <property type="entry name" value="Calx_beta"/>
    <property type="match status" value="2"/>
</dbReference>
<proteinExistence type="inferred from homology"/>
<evidence type="ECO:0000256" key="18">
    <source>
        <dbReference type="ARBA" id="ARBA00023201"/>
    </source>
</evidence>
<dbReference type="Gene3D" id="1.20.1420.30">
    <property type="entry name" value="NCX, central ion-binding region"/>
    <property type="match status" value="1"/>
</dbReference>
<evidence type="ECO:0000256" key="8">
    <source>
        <dbReference type="ARBA" id="ARBA00022723"/>
    </source>
</evidence>
<gene>
    <name evidence="22" type="ORF">HOLleu_28778</name>
</gene>
<evidence type="ECO:0000256" key="9">
    <source>
        <dbReference type="ARBA" id="ARBA00022729"/>
    </source>
</evidence>
<keyword evidence="5" id="KW-1003">Cell membrane</keyword>
<evidence type="ECO:0000256" key="6">
    <source>
        <dbReference type="ARBA" id="ARBA00022568"/>
    </source>
</evidence>
<dbReference type="AlphaFoldDB" id="A0A9Q1H0S5"/>
<evidence type="ECO:0000256" key="11">
    <source>
        <dbReference type="ARBA" id="ARBA00022837"/>
    </source>
</evidence>
<evidence type="ECO:0000256" key="10">
    <source>
        <dbReference type="ARBA" id="ARBA00022737"/>
    </source>
</evidence>
<dbReference type="OrthoDB" id="418484at2759"/>
<evidence type="ECO:0000256" key="15">
    <source>
        <dbReference type="ARBA" id="ARBA00023065"/>
    </source>
</evidence>
<evidence type="ECO:0000256" key="5">
    <source>
        <dbReference type="ARBA" id="ARBA00022475"/>
    </source>
</evidence>
<dbReference type="InterPro" id="IPR003644">
    <property type="entry name" value="Calx_beta"/>
</dbReference>
<comment type="caution">
    <text evidence="22">The sequence shown here is derived from an EMBL/GenBank/DDBJ whole genome shotgun (WGS) entry which is preliminary data.</text>
</comment>
<evidence type="ECO:0000256" key="3">
    <source>
        <dbReference type="ARBA" id="ARBA00022448"/>
    </source>
</evidence>
<dbReference type="InterPro" id="IPR038081">
    <property type="entry name" value="CalX-like_sf"/>
</dbReference>
<keyword evidence="23" id="KW-1185">Reference proteome</keyword>
<evidence type="ECO:0000256" key="4">
    <source>
        <dbReference type="ARBA" id="ARBA00022449"/>
    </source>
</evidence>
<keyword evidence="14" id="KW-0915">Sodium</keyword>
<dbReference type="GO" id="GO:0005516">
    <property type="term" value="F:calmodulin binding"/>
    <property type="evidence" value="ECO:0007669"/>
    <property type="project" value="UniProtKB-KW"/>
</dbReference>
<organism evidence="22 23">
    <name type="scientific">Holothuria leucospilota</name>
    <name type="common">Black long sea cucumber</name>
    <name type="synonym">Mertensiothuria leucospilota</name>
    <dbReference type="NCBI Taxonomy" id="206669"/>
    <lineage>
        <taxon>Eukaryota</taxon>
        <taxon>Metazoa</taxon>
        <taxon>Echinodermata</taxon>
        <taxon>Eleutherozoa</taxon>
        <taxon>Echinozoa</taxon>
        <taxon>Holothuroidea</taxon>
        <taxon>Aspidochirotacea</taxon>
        <taxon>Aspidochirotida</taxon>
        <taxon>Holothuriidae</taxon>
        <taxon>Holothuria</taxon>
    </lineage>
</organism>
<keyword evidence="12" id="KW-0112">Calmodulin-binding</keyword>
<evidence type="ECO:0000256" key="17">
    <source>
        <dbReference type="ARBA" id="ARBA00023180"/>
    </source>
</evidence>
<dbReference type="InterPro" id="IPR004836">
    <property type="entry name" value="Na_Ca_Ex"/>
</dbReference>
<dbReference type="Pfam" id="PF01699">
    <property type="entry name" value="Na_Ca_ex"/>
    <property type="match status" value="1"/>
</dbReference>
<evidence type="ECO:0000256" key="13">
    <source>
        <dbReference type="ARBA" id="ARBA00022989"/>
    </source>
</evidence>
<dbReference type="Proteomes" id="UP001152320">
    <property type="component" value="Chromosome 14"/>
</dbReference>
<sequence length="469" mass="51126">MYFFFFCFQENGNAHEVSDKSHQEEESTDISGVVNVSYETRDGTAKSDTDYTFVQGSLTFLETEWKKTISIPIIKNNTFTSNVEFYVILKTPEGGSALGDPSVTRVTIIDDDIPGEFSFSKSHYTVEKERNVVMPTVLRTKGSDGTVTLQYTTIDGSARGGPVIQDGVDYKASSGLLCFKHQETSKTLEIEINKQSAPAKNFVICLRNPSVGASLGENSAAVVSLSTDNLDDRVAYILNDDEEEDESWGDQIRNAMTVGGDVDEDGKPIKPAAMDCIMHFVAFFWKVLFSLIPPKNVWGGWPAFVLSIFFIAVLIIFVKELSNLIACVIGIRSAVAGITIVALGTSVPDTFASRTAAIQDQNADAAIGNITGSNSVNVFLGLGLPWVLTVTYRAFTNKKVEVKGGNLDLAIILFTSLGTLCIILLILRRRVLGGELGGATIPKFGSGIFLVLVWFVYVIVCSLKVYEVF</sequence>
<protein>
    <submittedName>
        <fullName evidence="22">Sodium/calcium exchanger 2</fullName>
    </submittedName>
</protein>
<feature type="transmembrane region" description="Helical" evidence="20">
    <location>
        <begin position="324"/>
        <end position="344"/>
    </location>
</feature>
<dbReference type="GO" id="GO:0046872">
    <property type="term" value="F:metal ion binding"/>
    <property type="evidence" value="ECO:0007669"/>
    <property type="project" value="UniProtKB-KW"/>
</dbReference>
<dbReference type="EMBL" id="JAIZAY010000014">
    <property type="protein sequence ID" value="KAJ8029399.1"/>
    <property type="molecule type" value="Genomic_DNA"/>
</dbReference>
<keyword evidence="9" id="KW-0732">Signal</keyword>
<keyword evidence="15" id="KW-0406">Ion transport</keyword>
<evidence type="ECO:0000256" key="12">
    <source>
        <dbReference type="ARBA" id="ARBA00022860"/>
    </source>
</evidence>
<keyword evidence="11" id="KW-0106">Calcium</keyword>
<feature type="transmembrane region" description="Helical" evidence="20">
    <location>
        <begin position="298"/>
        <end position="317"/>
    </location>
</feature>
<comment type="subcellular location">
    <subcellularLocation>
        <location evidence="1">Cell membrane</location>
        <topology evidence="1">Multi-pass membrane protein</topology>
    </subcellularLocation>
</comment>
<evidence type="ECO:0000256" key="19">
    <source>
        <dbReference type="ARBA" id="ARBA00033667"/>
    </source>
</evidence>
<feature type="domain" description="Calx-beta" evidence="21">
    <location>
        <begin position="104"/>
        <end position="207"/>
    </location>
</feature>
<comment type="similarity">
    <text evidence="2">Belongs to the Ca(2+):cation antiporter (CaCA) (TC 2.A.19) family. SLC8 subfamily.</text>
</comment>
<dbReference type="InterPro" id="IPR044880">
    <property type="entry name" value="NCX_ion-bd_dom_sf"/>
</dbReference>
<dbReference type="InterPro" id="IPR004837">
    <property type="entry name" value="NaCa_Exmemb"/>
</dbReference>
<dbReference type="SUPFAM" id="SSF141072">
    <property type="entry name" value="CalX-like"/>
    <property type="match status" value="2"/>
</dbReference>
<dbReference type="GO" id="GO:0098794">
    <property type="term" value="C:postsynapse"/>
    <property type="evidence" value="ECO:0007669"/>
    <property type="project" value="TreeGrafter"/>
</dbReference>
<evidence type="ECO:0000259" key="21">
    <source>
        <dbReference type="SMART" id="SM00237"/>
    </source>
</evidence>
<keyword evidence="18" id="KW-0739">Sodium transport</keyword>
<evidence type="ECO:0000256" key="1">
    <source>
        <dbReference type="ARBA" id="ARBA00004651"/>
    </source>
</evidence>
<dbReference type="GO" id="GO:0042383">
    <property type="term" value="C:sarcolemma"/>
    <property type="evidence" value="ECO:0007669"/>
    <property type="project" value="TreeGrafter"/>
</dbReference>
<evidence type="ECO:0000256" key="2">
    <source>
        <dbReference type="ARBA" id="ARBA00007489"/>
    </source>
</evidence>
<comment type="catalytic activity">
    <reaction evidence="19">
        <text>Ca(2+)(in) + 3 Na(+)(out) = Ca(2+)(out) + 3 Na(+)(in)</text>
        <dbReference type="Rhea" id="RHEA:69955"/>
        <dbReference type="ChEBI" id="CHEBI:29101"/>
        <dbReference type="ChEBI" id="CHEBI:29108"/>
    </reaction>
</comment>
<feature type="transmembrane region" description="Helical" evidence="20">
    <location>
        <begin position="407"/>
        <end position="427"/>
    </location>
</feature>
<evidence type="ECO:0000256" key="20">
    <source>
        <dbReference type="SAM" id="Phobius"/>
    </source>
</evidence>
<dbReference type="GO" id="GO:0098703">
    <property type="term" value="P:calcium ion import across plasma membrane"/>
    <property type="evidence" value="ECO:0007669"/>
    <property type="project" value="TreeGrafter"/>
</dbReference>
<keyword evidence="13 20" id="KW-1133">Transmembrane helix</keyword>
<dbReference type="PANTHER" id="PTHR11878">
    <property type="entry name" value="SODIUM/CALCIUM EXCHANGER"/>
    <property type="match status" value="1"/>
</dbReference>
<dbReference type="Gene3D" id="2.60.40.2030">
    <property type="match status" value="2"/>
</dbReference>
<keyword evidence="6" id="KW-0109">Calcium transport</keyword>
<dbReference type="GO" id="GO:0030424">
    <property type="term" value="C:axon"/>
    <property type="evidence" value="ECO:0007669"/>
    <property type="project" value="TreeGrafter"/>
</dbReference>
<name>A0A9Q1H0S5_HOLLE</name>
<feature type="transmembrane region" description="Helical" evidence="20">
    <location>
        <begin position="447"/>
        <end position="466"/>
    </location>
</feature>
<dbReference type="GO" id="GO:0007154">
    <property type="term" value="P:cell communication"/>
    <property type="evidence" value="ECO:0007669"/>
    <property type="project" value="InterPro"/>
</dbReference>
<feature type="domain" description="Calx-beta" evidence="21">
    <location>
        <begin position="13"/>
        <end position="90"/>
    </location>
</feature>
<keyword evidence="16 20" id="KW-0472">Membrane</keyword>